<protein>
    <submittedName>
        <fullName evidence="3">Alpha/beta hydrolase</fullName>
    </submittedName>
</protein>
<comment type="caution">
    <text evidence="3">The sequence shown here is derived from an EMBL/GenBank/DDBJ whole genome shotgun (WGS) entry which is preliminary data.</text>
</comment>
<dbReference type="GO" id="GO:0052689">
    <property type="term" value="F:carboxylic ester hydrolase activity"/>
    <property type="evidence" value="ECO:0007669"/>
    <property type="project" value="TreeGrafter"/>
</dbReference>
<feature type="signal peptide" evidence="1">
    <location>
        <begin position="1"/>
        <end position="17"/>
    </location>
</feature>
<name>A0A1Y3R0U6_9BACT</name>
<dbReference type="PANTHER" id="PTHR43265:SF1">
    <property type="entry name" value="ESTERASE ESTD"/>
    <property type="match status" value="1"/>
</dbReference>
<accession>A0A1Y3R0U6</accession>
<dbReference type="eggNOG" id="COG1073">
    <property type="taxonomic scope" value="Bacteria"/>
</dbReference>
<evidence type="ECO:0000256" key="1">
    <source>
        <dbReference type="SAM" id="SignalP"/>
    </source>
</evidence>
<dbReference type="RefSeq" id="WP_032136026.1">
    <property type="nucleotide sequence ID" value="NZ_JADNCE010000005.1"/>
</dbReference>
<proteinExistence type="predicted"/>
<evidence type="ECO:0000259" key="2">
    <source>
        <dbReference type="Pfam" id="PF12146"/>
    </source>
</evidence>
<organism evidence="3 4">
    <name type="scientific">Alistipes onderdonkii</name>
    <dbReference type="NCBI Taxonomy" id="328813"/>
    <lineage>
        <taxon>Bacteria</taxon>
        <taxon>Pseudomonadati</taxon>
        <taxon>Bacteroidota</taxon>
        <taxon>Bacteroidia</taxon>
        <taxon>Bacteroidales</taxon>
        <taxon>Rikenellaceae</taxon>
        <taxon>Alistipes</taxon>
    </lineage>
</organism>
<keyword evidence="3" id="KW-0378">Hydrolase</keyword>
<evidence type="ECO:0000313" key="4">
    <source>
        <dbReference type="Proteomes" id="UP000195772"/>
    </source>
</evidence>
<feature type="domain" description="Serine aminopeptidase S33" evidence="2">
    <location>
        <begin position="62"/>
        <end position="270"/>
    </location>
</feature>
<dbReference type="PANTHER" id="PTHR43265">
    <property type="entry name" value="ESTERASE ESTD"/>
    <property type="match status" value="1"/>
</dbReference>
<evidence type="ECO:0000313" key="3">
    <source>
        <dbReference type="EMBL" id="OUN04935.1"/>
    </source>
</evidence>
<dbReference type="Pfam" id="PF12146">
    <property type="entry name" value="Hydrolase_4"/>
    <property type="match status" value="1"/>
</dbReference>
<dbReference type="InterPro" id="IPR022742">
    <property type="entry name" value="Hydrolase_4"/>
</dbReference>
<dbReference type="Proteomes" id="UP000195772">
    <property type="component" value="Unassembled WGS sequence"/>
</dbReference>
<keyword evidence="1" id="KW-0732">Signal</keyword>
<gene>
    <name evidence="3" type="ORF">B5G41_01095</name>
</gene>
<sequence length="309" mass="33067">MKHLLTAILLLAFAHTAAGERNVSLERDFGTLYGTLLTPDAGTETVAVIIAGSGPTPRNGNVNSYLYLAQALEKAGIASLRYDKRGIGASRFTEPEKMADAVLGDFIGDAAAWADYLAGEGFRRVILIGHSEGALIAFCAAQQTPKVAAVISVAGAGYPLDEILQLQLASQLLPDNMDLLLQANAITASLKRGERVESCPPQLEALFHPSVQTFWISSLRYDPREEIRKVRVPILVVGGDNDLQVPPGNAEALAKAQPRARKAIIAGMTHPLKKCTGRTRIDQMGAYGDSTLPIDPDLVAVVTEFIRGL</sequence>
<dbReference type="OrthoDB" id="9809549at2"/>
<dbReference type="InterPro" id="IPR053145">
    <property type="entry name" value="AB_hydrolase_Est10"/>
</dbReference>
<reference evidence="4" key="1">
    <citation type="submission" date="2017-04" db="EMBL/GenBank/DDBJ databases">
        <title>Function of individual gut microbiota members based on whole genome sequencing of pure cultures obtained from chicken caecum.</title>
        <authorList>
            <person name="Medvecky M."/>
            <person name="Cejkova D."/>
            <person name="Polansky O."/>
            <person name="Karasova D."/>
            <person name="Kubasova T."/>
            <person name="Cizek A."/>
            <person name="Rychlik I."/>
        </authorList>
    </citation>
    <scope>NUCLEOTIDE SEQUENCE [LARGE SCALE GENOMIC DNA]</scope>
    <source>
        <strain evidence="4">An90</strain>
    </source>
</reference>
<dbReference type="EMBL" id="NFHB01000001">
    <property type="protein sequence ID" value="OUN04935.1"/>
    <property type="molecule type" value="Genomic_DNA"/>
</dbReference>
<feature type="chain" id="PRO_5011010587" evidence="1">
    <location>
        <begin position="18"/>
        <end position="309"/>
    </location>
</feature>
<dbReference type="AlphaFoldDB" id="A0A1Y3R0U6"/>
<dbReference type="SUPFAM" id="SSF53474">
    <property type="entry name" value="alpha/beta-Hydrolases"/>
    <property type="match status" value="1"/>
</dbReference>
<dbReference type="InterPro" id="IPR029058">
    <property type="entry name" value="AB_hydrolase_fold"/>
</dbReference>
<dbReference type="Gene3D" id="3.40.50.1820">
    <property type="entry name" value="alpha/beta hydrolase"/>
    <property type="match status" value="1"/>
</dbReference>